<organism evidence="1">
    <name type="scientific">Drosophila melanogaster</name>
    <name type="common">Fruit fly</name>
    <dbReference type="NCBI Taxonomy" id="7227"/>
    <lineage>
        <taxon>Eukaryota</taxon>
        <taxon>Metazoa</taxon>
        <taxon>Ecdysozoa</taxon>
        <taxon>Arthropoda</taxon>
        <taxon>Hexapoda</taxon>
        <taxon>Insecta</taxon>
        <taxon>Pterygota</taxon>
        <taxon>Neoptera</taxon>
        <taxon>Endopterygota</taxon>
        <taxon>Diptera</taxon>
        <taxon>Brachycera</taxon>
        <taxon>Muscomorpha</taxon>
        <taxon>Ephydroidea</taxon>
        <taxon>Drosophilidae</taxon>
        <taxon>Drosophila</taxon>
        <taxon>Sophophora</taxon>
    </lineage>
</organism>
<dbReference type="EMBL" id="BK003108">
    <property type="protein sequence ID" value="DAA03308.1"/>
    <property type="molecule type" value="Genomic_DNA"/>
</dbReference>
<name>Q6IIF8_DROME</name>
<proteinExistence type="predicted"/>
<accession>Q6IIF8</accession>
<evidence type="ECO:0000313" key="1">
    <source>
        <dbReference type="EMBL" id="DAA03308.1"/>
    </source>
</evidence>
<sequence length="61" mass="7357">MWCFRNPLTYATAQQQHHQQQQQQEQQQGAEHFMPPTLQPLCCNRTVLQSWSYSKQLTIYF</sequence>
<protein>
    <submittedName>
        <fullName evidence="1">HDC18410</fullName>
    </submittedName>
</protein>
<gene>
    <name evidence="1" type="ORF">HDC18410</name>
</gene>
<dbReference type="AlphaFoldDB" id="Q6IIF8"/>
<reference evidence="1" key="1">
    <citation type="journal article" date="2003" name="Genome Biol.">
        <title>An integrated gene annotation and transcriptional profiling approach towards the full gene content of the Drosophila genome.</title>
        <authorList>
            <person name="Hild M."/>
            <person name="Beckmann B."/>
            <person name="Haas S.A."/>
            <person name="Koch B."/>
            <person name="Solovyev V."/>
            <person name="Busold C."/>
            <person name="Fellenberg K."/>
            <person name="Boutros M."/>
            <person name="Vingron M."/>
            <person name="Sauer F."/>
            <person name="Hoheisel J.D."/>
            <person name="Paro R."/>
        </authorList>
    </citation>
    <scope>NUCLEOTIDE SEQUENCE</scope>
</reference>